<proteinExistence type="predicted"/>
<evidence type="ECO:0000256" key="6">
    <source>
        <dbReference type="ARBA" id="ARBA00023268"/>
    </source>
</evidence>
<keyword evidence="4" id="KW-0255">Endonuclease</keyword>
<evidence type="ECO:0000256" key="3">
    <source>
        <dbReference type="ARBA" id="ARBA00022722"/>
    </source>
</evidence>
<dbReference type="GO" id="GO:0016779">
    <property type="term" value="F:nucleotidyltransferase activity"/>
    <property type="evidence" value="ECO:0007669"/>
    <property type="project" value="UniProtKB-KW"/>
</dbReference>
<name>A0A438KPF2_VITVI</name>
<dbReference type="InterPro" id="IPR001584">
    <property type="entry name" value="Integrase_cat-core"/>
</dbReference>
<keyword evidence="6" id="KW-0511">Multifunctional enzyme</keyword>
<dbReference type="Gene3D" id="3.30.70.270">
    <property type="match status" value="2"/>
</dbReference>
<gene>
    <name evidence="9" type="primary">POL_50</name>
    <name evidence="9" type="ORF">CK203_008491</name>
</gene>
<dbReference type="InterPro" id="IPR005162">
    <property type="entry name" value="Retrotrans_gag_dom"/>
</dbReference>
<dbReference type="CDD" id="cd00303">
    <property type="entry name" value="retropepsin_like"/>
    <property type="match status" value="1"/>
</dbReference>
<dbReference type="Proteomes" id="UP000288805">
    <property type="component" value="Unassembled WGS sequence"/>
</dbReference>
<dbReference type="PANTHER" id="PTHR37984:SF5">
    <property type="entry name" value="PROTEIN NYNRIN-LIKE"/>
    <property type="match status" value="1"/>
</dbReference>
<dbReference type="InterPro" id="IPR043128">
    <property type="entry name" value="Rev_trsase/Diguanyl_cyclase"/>
</dbReference>
<dbReference type="Gene3D" id="2.40.70.10">
    <property type="entry name" value="Acid Proteases"/>
    <property type="match status" value="1"/>
</dbReference>
<dbReference type="InterPro" id="IPR012337">
    <property type="entry name" value="RNaseH-like_sf"/>
</dbReference>
<comment type="caution">
    <text evidence="9">The sequence shown here is derived from an EMBL/GenBank/DDBJ whole genome shotgun (WGS) entry which is preliminary data.</text>
</comment>
<feature type="region of interest" description="Disordered" evidence="7">
    <location>
        <begin position="156"/>
        <end position="197"/>
    </location>
</feature>
<keyword evidence="1" id="KW-0808">Transferase</keyword>
<dbReference type="InterPro" id="IPR021109">
    <property type="entry name" value="Peptidase_aspartic_dom_sf"/>
</dbReference>
<dbReference type="GO" id="GO:0015074">
    <property type="term" value="P:DNA integration"/>
    <property type="evidence" value="ECO:0007669"/>
    <property type="project" value="InterPro"/>
</dbReference>
<dbReference type="Pfam" id="PF17921">
    <property type="entry name" value="Integrase_H2C2"/>
    <property type="match status" value="1"/>
</dbReference>
<accession>A0A438KPF2</accession>
<evidence type="ECO:0000256" key="1">
    <source>
        <dbReference type="ARBA" id="ARBA00022679"/>
    </source>
</evidence>
<dbReference type="InterPro" id="IPR041577">
    <property type="entry name" value="RT_RNaseH_2"/>
</dbReference>
<feature type="domain" description="Integrase catalytic" evidence="8">
    <location>
        <begin position="1731"/>
        <end position="1889"/>
    </location>
</feature>
<dbReference type="PROSITE" id="PS50994">
    <property type="entry name" value="INTEGRASE"/>
    <property type="match status" value="1"/>
</dbReference>
<dbReference type="Pfam" id="PF00078">
    <property type="entry name" value="RVT_1"/>
    <property type="match status" value="1"/>
</dbReference>
<dbReference type="PANTHER" id="PTHR37984">
    <property type="entry name" value="PROTEIN CBG26694"/>
    <property type="match status" value="1"/>
</dbReference>
<dbReference type="GO" id="GO:0006310">
    <property type="term" value="P:DNA recombination"/>
    <property type="evidence" value="ECO:0007669"/>
    <property type="project" value="UniProtKB-KW"/>
</dbReference>
<keyword evidence="5" id="KW-0233">DNA recombination</keyword>
<dbReference type="CDD" id="cd01647">
    <property type="entry name" value="RT_LTR"/>
    <property type="match status" value="1"/>
</dbReference>
<evidence type="ECO:0000259" key="8">
    <source>
        <dbReference type="PROSITE" id="PS50994"/>
    </source>
</evidence>
<dbReference type="Gene3D" id="3.30.420.10">
    <property type="entry name" value="Ribonuclease H-like superfamily/Ribonuclease H"/>
    <property type="match status" value="2"/>
</dbReference>
<keyword evidence="3" id="KW-0540">Nuclease</keyword>
<keyword evidence="4" id="KW-0378">Hydrolase</keyword>
<dbReference type="GO" id="GO:0003676">
    <property type="term" value="F:nucleic acid binding"/>
    <property type="evidence" value="ECO:0007669"/>
    <property type="project" value="InterPro"/>
</dbReference>
<evidence type="ECO:0000313" key="10">
    <source>
        <dbReference type="Proteomes" id="UP000288805"/>
    </source>
</evidence>
<reference evidence="9 10" key="1">
    <citation type="journal article" date="2018" name="PLoS Genet.">
        <title>Population sequencing reveals clonal diversity and ancestral inbreeding in the grapevine cultivar Chardonnay.</title>
        <authorList>
            <person name="Roach M.J."/>
            <person name="Johnson D.L."/>
            <person name="Bohlmann J."/>
            <person name="van Vuuren H.J."/>
            <person name="Jones S.J."/>
            <person name="Pretorius I.S."/>
            <person name="Schmidt S.A."/>
            <person name="Borneman A.R."/>
        </authorList>
    </citation>
    <scope>NUCLEOTIDE SEQUENCE [LARGE SCALE GENOMIC DNA]</scope>
    <source>
        <strain evidence="10">cv. Chardonnay</strain>
        <tissue evidence="9">Leaf</tissue>
    </source>
</reference>
<dbReference type="InterPro" id="IPR036397">
    <property type="entry name" value="RNaseH_sf"/>
</dbReference>
<dbReference type="EMBL" id="QGNW01000002">
    <property type="protein sequence ID" value="RVX23072.1"/>
    <property type="molecule type" value="Genomic_DNA"/>
</dbReference>
<dbReference type="Pfam" id="PF13456">
    <property type="entry name" value="RVT_3"/>
    <property type="match status" value="1"/>
</dbReference>
<feature type="region of interest" description="Disordered" evidence="7">
    <location>
        <begin position="990"/>
        <end position="1012"/>
    </location>
</feature>
<evidence type="ECO:0000313" key="9">
    <source>
        <dbReference type="EMBL" id="RVX23072.1"/>
    </source>
</evidence>
<dbReference type="InterPro" id="IPR041588">
    <property type="entry name" value="Integrase_H2C2"/>
</dbReference>
<protein>
    <submittedName>
        <fullName evidence="9">Retrovirus-related Pol polyprotein from transposon 412</fullName>
    </submittedName>
</protein>
<dbReference type="SUPFAM" id="SSF53098">
    <property type="entry name" value="Ribonuclease H-like"/>
    <property type="match status" value="2"/>
</dbReference>
<dbReference type="InterPro" id="IPR050951">
    <property type="entry name" value="Retrovirus_Pol_polyprotein"/>
</dbReference>
<evidence type="ECO:0000256" key="4">
    <source>
        <dbReference type="ARBA" id="ARBA00022759"/>
    </source>
</evidence>
<sequence length="1985" mass="224125">MGWDGYDDMPVAALPVEFRMPDIERYTGIGCPRIHLQLYSTRWFASLDPSRRRTWADLGQEFIRQYSFNTIVDVSRRELEALRQGPDETVTSFISRWREKIAQIIDRPSERDQISMIMRSLQPRFARHLMGFPQTDFGSLVQALYGIEEGISRGLWADSSPSDSKGKKSGSGPRPSDVGTIGMTGHRSSRRPPFQSQFLGTPYQMIQHDQYRPVAPIRPVGPTYLHPPPQPVYATQAPRGRLCSSIIRGLIAPLPPRPPLQPTPLGFRTDLHCAYHQRAGHDTDSCSALRHAIQDLIDQGLVDLGRPGVATDPLPTHDTRAVPPPPEGVHLIEFAGDEIFMMGWDGEAPQPISLYEESDFVGYIPRQQIPRPFSLTPDRIYGPPPVSPIVTRSGRVAQPPPVDRPFAGIAAREEVQREDDEILRQLRTTQARISIWSLLASSSTHRDALVRALGQIRVDTATTPEGLIHMLTADRATCIVFSDDDLPPEGSNHVRPLFIDVACLGRRVPSVLLDNGSALNVCPLVTAIALGFSPDDFGPSTQTVRAYDGTQRTVMGTLSTHVMIGPVSYSIVFQVLRIQSSFNLLLGRPWIHEAGAIPSSLHQKVKFIHEGRIITIQSDRDIITSSEPVLHISHSEDDLHLTGFTFDEVQVVSLEDGSRDMVPMSFDQHSSTLVLSMMRGMSYLPGMGLGRRQQGPHEFTFTVDHDTPYGLGYIPTEADARYMSQLRRDRVRARMSGIPFDYPLRPYTFQLADYFIRGSEHTPRTEGTVHIPETVEIQDIQQALGQIHLDTGTTEAPGAMIVTPPSPDRASMFSMCFPDEVPDYDLPMDLGYGTDEMDMIGIGRIFDAAPHGPHTVFDMFGVFVLETDEDDSIPDAYTDDMDFIGIGRILDAAPHGPLSAFDISGVSVLDDESVLDVVTSDFASVEGASDSVDPPLSFDTMSGFVTRFDDISDGNNDMSIFEYLNVSQHFPLIAPPAPTTHIYDVDDVGDTDDPLGGQSECDSDTEDRKVTPISSSTELIDFGAPDQPREIRIGSSLSPDERSRLIDLLRSYLDVFAWSYEDMSGLDPTIVQHHLPILPHARPVKQKLRRLHPRWSLQVKEEIQKQLSVGFLSVVEYPEWLANVVPVPKKDGKVRVCVDFRDLNKASPKDDFPLPHIDMLVDSTAGHPMLSFMDGFSGYNQILMAPEDMVKTSFITEWGTYCYRVMPFGLKNAGATYQRAATTLFHDMMHRDVEVYVDDMIVKSRDRADHLAALQRFFERIRQFRLRLNPKKCTFGVTSGKLLGHIVSERGIEVDPEKIRAILDMPTPRTEKEIRGFLDRLQYISRFIARLTDICEPIFRLLRKNQPTVWNDDCQRAFERIKECLLSPPVLVPPTPGRPLLLYLSVSDMALGCMLAQLDDLGKERAIYYLMVWATRRLRHYMTEYSVLLVSRLDPLRYLFDRPVLTGRLMRWLVLLTEFDIHYVTQKSVKGSIVADHLASLPISDDRSVDDDFPDEQIVSMTSITGWRFTLMVPPISREYEACITGLETALDLGIRQLEIHGDSNLVIKQTQGIWRTRDEKLKPYHAYLDLLIDRFDVLRPLLIETRSAPAYYCLIGEIEDQIELPWYHDIYQFLSCGAYPESASAKDRRALRQLATRFVVCGDALYRRSPDGLLLLCLDHASADRVMREVHAGVCGPHMGGHMLARKIMRTGYFWLTMETDCCQFVQRCQECQMHGDLIHVPPSELHALASPWPFSVWGIDIIGKISPKSSSGHEYILVAIDYFTKWVEAASYARLTAARVAKFIRSHIICRYGVPHELISDRGVHFKGEVDTLIQEYGIQHHRSSAYRPQTNGAVEAANKNIKRILRKMVETSRDWSEKLPFALWAYRTSFRTSIGATPYSLVYGMEAVLPIEIEMRSLRAYQRKMTRAFRKRVKPRKFQRGDLVLKVLRGLISDPRGKFRPSWSGPYVIRDLTREGAAWLTDLDGNQFTEPVNVDQLKKFYA</sequence>
<evidence type="ECO:0000256" key="5">
    <source>
        <dbReference type="ARBA" id="ARBA00023172"/>
    </source>
</evidence>
<organism evidence="9 10">
    <name type="scientific">Vitis vinifera</name>
    <name type="common">Grape</name>
    <dbReference type="NCBI Taxonomy" id="29760"/>
    <lineage>
        <taxon>Eukaryota</taxon>
        <taxon>Viridiplantae</taxon>
        <taxon>Streptophyta</taxon>
        <taxon>Embryophyta</taxon>
        <taxon>Tracheophyta</taxon>
        <taxon>Spermatophyta</taxon>
        <taxon>Magnoliopsida</taxon>
        <taxon>eudicotyledons</taxon>
        <taxon>Gunneridae</taxon>
        <taxon>Pentapetalae</taxon>
        <taxon>rosids</taxon>
        <taxon>Vitales</taxon>
        <taxon>Vitaceae</taxon>
        <taxon>Viteae</taxon>
        <taxon>Vitis</taxon>
    </lineage>
</organism>
<dbReference type="GO" id="GO:0004523">
    <property type="term" value="F:RNA-DNA hybrid ribonuclease activity"/>
    <property type="evidence" value="ECO:0007669"/>
    <property type="project" value="InterPro"/>
</dbReference>
<dbReference type="Pfam" id="PF03732">
    <property type="entry name" value="Retrotrans_gag"/>
    <property type="match status" value="1"/>
</dbReference>
<evidence type="ECO:0000256" key="7">
    <source>
        <dbReference type="SAM" id="MobiDB-lite"/>
    </source>
</evidence>
<dbReference type="Gene3D" id="3.10.10.10">
    <property type="entry name" value="HIV Type 1 Reverse Transcriptase, subunit A, domain 1"/>
    <property type="match status" value="1"/>
</dbReference>
<dbReference type="Pfam" id="PF00665">
    <property type="entry name" value="rve"/>
    <property type="match status" value="1"/>
</dbReference>
<keyword evidence="2" id="KW-0548">Nucleotidyltransferase</keyword>
<dbReference type="SUPFAM" id="SSF56672">
    <property type="entry name" value="DNA/RNA polymerases"/>
    <property type="match status" value="1"/>
</dbReference>
<dbReference type="FunFam" id="3.30.70.270:FF:000063">
    <property type="entry name" value="Zinc knuckle domaincontaining protein"/>
    <property type="match status" value="1"/>
</dbReference>
<evidence type="ECO:0000256" key="2">
    <source>
        <dbReference type="ARBA" id="ARBA00022695"/>
    </source>
</evidence>
<dbReference type="Pfam" id="PF17919">
    <property type="entry name" value="RT_RNaseH_2"/>
    <property type="match status" value="1"/>
</dbReference>
<dbReference type="InterPro" id="IPR000477">
    <property type="entry name" value="RT_dom"/>
</dbReference>
<dbReference type="InterPro" id="IPR002156">
    <property type="entry name" value="RNaseH_domain"/>
</dbReference>
<dbReference type="FunFam" id="3.30.420.10:FF:000032">
    <property type="entry name" value="Retrovirus-related Pol polyprotein from transposon 297-like Protein"/>
    <property type="match status" value="1"/>
</dbReference>
<dbReference type="Gene3D" id="1.10.340.70">
    <property type="match status" value="1"/>
</dbReference>
<dbReference type="InterPro" id="IPR043502">
    <property type="entry name" value="DNA/RNA_pol_sf"/>
</dbReference>